<evidence type="ECO:0000313" key="2">
    <source>
        <dbReference type="EMBL" id="PKF69958.1"/>
    </source>
</evidence>
<organism evidence="2 3">
    <name type="scientific">Pseudomonas fluvialis</name>
    <dbReference type="NCBI Taxonomy" id="1793966"/>
    <lineage>
        <taxon>Bacteria</taxon>
        <taxon>Pseudomonadati</taxon>
        <taxon>Pseudomonadota</taxon>
        <taxon>Gammaproteobacteria</taxon>
        <taxon>Pseudomonadales</taxon>
        <taxon>Pseudomonadaceae</taxon>
        <taxon>Pseudomonas</taxon>
    </lineage>
</organism>
<name>A0A2I0CLD4_9PSED</name>
<dbReference type="AlphaFoldDB" id="A0A2I0CLD4"/>
<gene>
    <name evidence="2" type="ORF">CW360_15740</name>
</gene>
<sequence>MMSRLFPAGLLLALCNLPLLAAPRVDTLDRQQAAALVEASQYQQPTLIALWSLECGYCKQNLAHFRQAQQAYPQLRLITVASEPRLAEHAALLASHGLDGQHYAYADEAPEAMAYALDPRWRGELPRTLLFDGHGGQQALSGVLDMQRITQLLELAD</sequence>
<dbReference type="RefSeq" id="WP_101194341.1">
    <property type="nucleotide sequence ID" value="NZ_PIYS01000032.1"/>
</dbReference>
<feature type="chain" id="PRO_5014170649" description="Thioredoxin domain-containing protein" evidence="1">
    <location>
        <begin position="22"/>
        <end position="157"/>
    </location>
</feature>
<dbReference type="SUPFAM" id="SSF52833">
    <property type="entry name" value="Thioredoxin-like"/>
    <property type="match status" value="1"/>
</dbReference>
<protein>
    <recommendedName>
        <fullName evidence="4">Thioredoxin domain-containing protein</fullName>
    </recommendedName>
</protein>
<keyword evidence="1" id="KW-0732">Signal</keyword>
<evidence type="ECO:0000256" key="1">
    <source>
        <dbReference type="SAM" id="SignalP"/>
    </source>
</evidence>
<accession>A0A2I0CLD4</accession>
<proteinExistence type="predicted"/>
<feature type="signal peptide" evidence="1">
    <location>
        <begin position="1"/>
        <end position="21"/>
    </location>
</feature>
<reference evidence="3" key="1">
    <citation type="submission" date="2017-12" db="EMBL/GenBank/DDBJ databases">
        <authorList>
            <person name="Yu X.-Y."/>
        </authorList>
    </citation>
    <scope>NUCLEOTIDE SEQUENCE [LARGE SCALE GENOMIC DNA]</scope>
    <source>
        <strain evidence="3">ZYSR67-Z</strain>
    </source>
</reference>
<evidence type="ECO:0000313" key="3">
    <source>
        <dbReference type="Proteomes" id="UP000242861"/>
    </source>
</evidence>
<evidence type="ECO:0008006" key="4">
    <source>
        <dbReference type="Google" id="ProtNLM"/>
    </source>
</evidence>
<comment type="caution">
    <text evidence="2">The sequence shown here is derived from an EMBL/GenBank/DDBJ whole genome shotgun (WGS) entry which is preliminary data.</text>
</comment>
<dbReference type="Gene3D" id="3.40.30.10">
    <property type="entry name" value="Glutaredoxin"/>
    <property type="match status" value="1"/>
</dbReference>
<dbReference type="Proteomes" id="UP000242861">
    <property type="component" value="Unassembled WGS sequence"/>
</dbReference>
<dbReference type="InterPro" id="IPR036249">
    <property type="entry name" value="Thioredoxin-like_sf"/>
</dbReference>
<dbReference type="EMBL" id="PIYS01000032">
    <property type="protein sequence ID" value="PKF69958.1"/>
    <property type="molecule type" value="Genomic_DNA"/>
</dbReference>